<comment type="caution">
    <text evidence="2">The sequence shown here is derived from an EMBL/GenBank/DDBJ whole genome shotgun (WGS) entry which is preliminary data.</text>
</comment>
<dbReference type="InterPro" id="IPR036868">
    <property type="entry name" value="TusA-like_sf"/>
</dbReference>
<dbReference type="RefSeq" id="WP_349183294.1">
    <property type="nucleotide sequence ID" value="NZ_JBBNGS010000029.1"/>
</dbReference>
<evidence type="ECO:0000313" key="3">
    <source>
        <dbReference type="Proteomes" id="UP001478817"/>
    </source>
</evidence>
<evidence type="ECO:0000313" key="2">
    <source>
        <dbReference type="EMBL" id="MEQ2638617.1"/>
    </source>
</evidence>
<gene>
    <name evidence="2" type="ORF">AAAT05_09745</name>
</gene>
<reference evidence="2 3" key="1">
    <citation type="submission" date="2024-04" db="EMBL/GenBank/DDBJ databases">
        <title>Human intestinal bacterial collection.</title>
        <authorList>
            <person name="Pauvert C."/>
            <person name="Hitch T.C.A."/>
            <person name="Clavel T."/>
        </authorList>
    </citation>
    <scope>NUCLEOTIDE SEQUENCE [LARGE SCALE GENOMIC DNA]</scope>
    <source>
        <strain evidence="2 3">CLA-AA-H197</strain>
    </source>
</reference>
<dbReference type="CDD" id="cd03421">
    <property type="entry name" value="SirA_like_N"/>
    <property type="match status" value="1"/>
</dbReference>
<feature type="domain" description="UPF0033" evidence="1">
    <location>
        <begin position="2"/>
        <end position="66"/>
    </location>
</feature>
<protein>
    <submittedName>
        <fullName evidence="2">Sulfurtransferase TusA family protein</fullName>
    </submittedName>
</protein>
<dbReference type="Pfam" id="PF01206">
    <property type="entry name" value="TusA"/>
    <property type="match status" value="1"/>
</dbReference>
<keyword evidence="3" id="KW-1185">Reference proteome</keyword>
<evidence type="ECO:0000259" key="1">
    <source>
        <dbReference type="Pfam" id="PF01206"/>
    </source>
</evidence>
<dbReference type="EMBL" id="JBBNGS010000029">
    <property type="protein sequence ID" value="MEQ2638617.1"/>
    <property type="molecule type" value="Genomic_DNA"/>
</dbReference>
<name>A0ABV1II88_9ACTN</name>
<dbReference type="InterPro" id="IPR001455">
    <property type="entry name" value="TusA-like"/>
</dbReference>
<sequence length="69" mass="7502">METLDARGLSCPEPVVMMRQALFEKPAAARMIVDAVAARENVTRYAKSQGYDVAVTEGGGEWTLDVTRA</sequence>
<dbReference type="Proteomes" id="UP001478817">
    <property type="component" value="Unassembled WGS sequence"/>
</dbReference>
<proteinExistence type="predicted"/>
<dbReference type="Gene3D" id="3.30.110.40">
    <property type="entry name" value="TusA-like domain"/>
    <property type="match status" value="1"/>
</dbReference>
<accession>A0ABV1II88</accession>
<dbReference type="SUPFAM" id="SSF64307">
    <property type="entry name" value="SirA-like"/>
    <property type="match status" value="1"/>
</dbReference>
<organism evidence="2 3">
    <name type="scientific">Paratractidigestivibacter faecalis</name>
    <dbReference type="NCBI Taxonomy" id="2292441"/>
    <lineage>
        <taxon>Bacteria</taxon>
        <taxon>Bacillati</taxon>
        <taxon>Actinomycetota</taxon>
        <taxon>Coriobacteriia</taxon>
        <taxon>Coriobacteriales</taxon>
        <taxon>Atopobiaceae</taxon>
        <taxon>Paratractidigestivibacter</taxon>
    </lineage>
</organism>